<evidence type="ECO:0000256" key="2">
    <source>
        <dbReference type="HAMAP-Rule" id="MF_01103"/>
    </source>
</evidence>
<dbReference type="SUPFAM" id="SSF158221">
    <property type="entry name" value="YnzC-like"/>
    <property type="match status" value="1"/>
</dbReference>
<reference evidence="3 4" key="1">
    <citation type="submission" date="2020-07" db="EMBL/GenBank/DDBJ databases">
        <authorList>
            <person name="Feng H."/>
        </authorList>
    </citation>
    <scope>NUCLEOTIDE SEQUENCE [LARGE SCALE GENOMIC DNA]</scope>
    <source>
        <strain evidence="4">s-11</strain>
    </source>
</reference>
<evidence type="ECO:0000313" key="4">
    <source>
        <dbReference type="Proteomes" id="UP000530514"/>
    </source>
</evidence>
<dbReference type="Pfam" id="PF05979">
    <property type="entry name" value="DUF896"/>
    <property type="match status" value="1"/>
</dbReference>
<dbReference type="OrthoDB" id="390105at2"/>
<name>A0A7W2AJG9_9BACL</name>
<accession>A0A7W2AJG9</accession>
<keyword evidence="4" id="KW-1185">Reference proteome</keyword>
<comment type="subcellular location">
    <subcellularLocation>
        <location evidence="2">Cytoplasm</location>
    </subcellularLocation>
</comment>
<gene>
    <name evidence="3" type="ORF">H1164_13395</name>
</gene>
<comment type="caution">
    <text evidence="3">The sequence shown here is derived from an EMBL/GenBank/DDBJ whole genome shotgun (WGS) entry which is preliminary data.</text>
</comment>
<dbReference type="InterPro" id="IPR009242">
    <property type="entry name" value="DUF896"/>
</dbReference>
<keyword evidence="1 2" id="KW-0963">Cytoplasm</keyword>
<dbReference type="Proteomes" id="UP000530514">
    <property type="component" value="Unassembled WGS sequence"/>
</dbReference>
<dbReference type="HAMAP" id="MF_01103">
    <property type="entry name" value="UPF0291"/>
    <property type="match status" value="1"/>
</dbReference>
<sequence>MIDQQLIQRINELARKKKAEGLTNQEKQEQARLYQVYLKAIRGQVKQQLSQIRFVDKQ</sequence>
<organism evidence="3 4">
    <name type="scientific">Thermoactinomyces daqus</name>
    <dbReference type="NCBI Taxonomy" id="1329516"/>
    <lineage>
        <taxon>Bacteria</taxon>
        <taxon>Bacillati</taxon>
        <taxon>Bacillota</taxon>
        <taxon>Bacilli</taxon>
        <taxon>Bacillales</taxon>
        <taxon>Thermoactinomycetaceae</taxon>
        <taxon>Thermoactinomyces</taxon>
    </lineage>
</organism>
<dbReference type="Gene3D" id="1.10.287.540">
    <property type="entry name" value="Helix hairpin bin"/>
    <property type="match status" value="1"/>
</dbReference>
<protein>
    <recommendedName>
        <fullName evidence="2">UPF0291 protein H1164_13395</fullName>
    </recommendedName>
</protein>
<dbReference type="AlphaFoldDB" id="A0A7W2AJG9"/>
<dbReference type="PANTHER" id="PTHR37300:SF2">
    <property type="entry name" value="UPF0291 PROTEIN BC_1827"/>
    <property type="match status" value="1"/>
</dbReference>
<dbReference type="GO" id="GO:0005737">
    <property type="term" value="C:cytoplasm"/>
    <property type="evidence" value="ECO:0007669"/>
    <property type="project" value="UniProtKB-SubCell"/>
</dbReference>
<evidence type="ECO:0000313" key="3">
    <source>
        <dbReference type="EMBL" id="MBA4543883.1"/>
    </source>
</evidence>
<evidence type="ECO:0000256" key="1">
    <source>
        <dbReference type="ARBA" id="ARBA00022490"/>
    </source>
</evidence>
<dbReference type="PANTHER" id="PTHR37300">
    <property type="entry name" value="UPF0291 PROTEIN CBO2609/CLC_2481"/>
    <property type="match status" value="1"/>
</dbReference>
<comment type="similarity">
    <text evidence="2">Belongs to the UPF0291 family.</text>
</comment>
<proteinExistence type="inferred from homology"/>
<dbReference type="EMBL" id="JACEIP010000023">
    <property type="protein sequence ID" value="MBA4543883.1"/>
    <property type="molecule type" value="Genomic_DNA"/>
</dbReference>
<dbReference type="RefSeq" id="WP_081944021.1">
    <property type="nucleotide sequence ID" value="NZ_JACEIP010000023.1"/>
</dbReference>